<sequence length="306" mass="34098">MTPPAHGITARDVPQTRLDLADWLATPATRQLLEERGERGITDFLGVNATSAELYYVNADMTQVAHTAGQDLDVFALTVDDLPSPSGLLVWEQPIDDGAPHWAPVAVMWLAHGTKFVVTLFVSAAGYTAWAKQWGPSGAADSRSVQAGRLVMRGQTQTLPIDGRERPWDRMNLAHNDTAIRTLLATWLLIRQPADERTLHQVENVPAPKAVQRRLRQTRLNADAQVRLVTLRTSLRPDRPAAAGERGHAEKVYRHRWMVRLHRRTYSDKASPSGQIKKWVGPYLAVPKGCEDAPILGTERVNVLRR</sequence>
<dbReference type="EMBL" id="CP159872">
    <property type="protein sequence ID" value="XCM82979.1"/>
    <property type="molecule type" value="Genomic_DNA"/>
</dbReference>
<proteinExistence type="predicted"/>
<organism evidence="1">
    <name type="scientific">Kitasatospora camelliae</name>
    <dbReference type="NCBI Taxonomy" id="3156397"/>
    <lineage>
        <taxon>Bacteria</taxon>
        <taxon>Bacillati</taxon>
        <taxon>Actinomycetota</taxon>
        <taxon>Actinomycetes</taxon>
        <taxon>Kitasatosporales</taxon>
        <taxon>Streptomycetaceae</taxon>
        <taxon>Kitasatospora</taxon>
    </lineage>
</organism>
<evidence type="ECO:0000313" key="1">
    <source>
        <dbReference type="EMBL" id="XCM82979.1"/>
    </source>
</evidence>
<dbReference type="KEGG" id="kcm:ABWK59_30700"/>
<protein>
    <submittedName>
        <fullName evidence="1">Uncharacterized protein</fullName>
    </submittedName>
</protein>
<reference evidence="1" key="1">
    <citation type="submission" date="2024-06" db="EMBL/GenBank/DDBJ databases">
        <title>The genome sequences of Kitasatospora sp. strain HUAS MG31.</title>
        <authorList>
            <person name="Mo P."/>
        </authorList>
    </citation>
    <scope>NUCLEOTIDE SEQUENCE</scope>
    <source>
        <strain evidence="1">HUAS MG31</strain>
    </source>
</reference>
<name>A0AAU8K6L4_9ACTN</name>
<dbReference type="AlphaFoldDB" id="A0AAU8K6L4"/>
<dbReference type="RefSeq" id="WP_354643914.1">
    <property type="nucleotide sequence ID" value="NZ_CP159872.1"/>
</dbReference>
<gene>
    <name evidence="1" type="ORF">ABWK59_30700</name>
</gene>
<accession>A0AAU8K6L4</accession>